<gene>
    <name evidence="3" type="ORF">HZI73_22045</name>
</gene>
<organism evidence="3 4">
    <name type="scientific">Vallitalea pronyensis</name>
    <dbReference type="NCBI Taxonomy" id="1348613"/>
    <lineage>
        <taxon>Bacteria</taxon>
        <taxon>Bacillati</taxon>
        <taxon>Bacillota</taxon>
        <taxon>Clostridia</taxon>
        <taxon>Lachnospirales</taxon>
        <taxon>Vallitaleaceae</taxon>
        <taxon>Vallitalea</taxon>
    </lineage>
</organism>
<dbReference type="SUPFAM" id="SSF47413">
    <property type="entry name" value="lambda repressor-like DNA-binding domains"/>
    <property type="match status" value="1"/>
</dbReference>
<dbReference type="PROSITE" id="PS50943">
    <property type="entry name" value="HTH_CROC1"/>
    <property type="match status" value="1"/>
</dbReference>
<dbReference type="SMART" id="SM00530">
    <property type="entry name" value="HTH_XRE"/>
    <property type="match status" value="1"/>
</dbReference>
<dbReference type="CDD" id="cd00093">
    <property type="entry name" value="HTH_XRE"/>
    <property type="match status" value="1"/>
</dbReference>
<dbReference type="KEGG" id="vpy:HZI73_22045"/>
<evidence type="ECO:0000313" key="4">
    <source>
        <dbReference type="Proteomes" id="UP000683246"/>
    </source>
</evidence>
<reference evidence="3" key="1">
    <citation type="submission" date="2020-07" db="EMBL/GenBank/DDBJ databases">
        <title>Vallitalea pronyensis genome.</title>
        <authorList>
            <person name="Postec A."/>
        </authorList>
    </citation>
    <scope>NUCLEOTIDE SEQUENCE</scope>
    <source>
        <strain evidence="3">FatNI3</strain>
    </source>
</reference>
<dbReference type="Proteomes" id="UP000683246">
    <property type="component" value="Chromosome"/>
</dbReference>
<dbReference type="Gene3D" id="1.10.260.40">
    <property type="entry name" value="lambda repressor-like DNA-binding domains"/>
    <property type="match status" value="1"/>
</dbReference>
<proteinExistence type="predicted"/>
<evidence type="ECO:0000259" key="2">
    <source>
        <dbReference type="PROSITE" id="PS50943"/>
    </source>
</evidence>
<dbReference type="GO" id="GO:0003677">
    <property type="term" value="F:DNA binding"/>
    <property type="evidence" value="ECO:0007669"/>
    <property type="project" value="UniProtKB-KW"/>
</dbReference>
<dbReference type="AlphaFoldDB" id="A0A8J8MNT5"/>
<keyword evidence="4" id="KW-1185">Reference proteome</keyword>
<dbReference type="PANTHER" id="PTHR46558:SF11">
    <property type="entry name" value="HTH-TYPE TRANSCRIPTIONAL REGULATOR XRE"/>
    <property type="match status" value="1"/>
</dbReference>
<dbReference type="InterPro" id="IPR001387">
    <property type="entry name" value="Cro/C1-type_HTH"/>
</dbReference>
<dbReference type="RefSeq" id="WP_212695514.1">
    <property type="nucleotide sequence ID" value="NZ_CP058649.1"/>
</dbReference>
<dbReference type="PANTHER" id="PTHR46558">
    <property type="entry name" value="TRACRIPTIONAL REGULATORY PROTEIN-RELATED-RELATED"/>
    <property type="match status" value="1"/>
</dbReference>
<dbReference type="Pfam" id="PF01381">
    <property type="entry name" value="HTH_3"/>
    <property type="match status" value="1"/>
</dbReference>
<dbReference type="InterPro" id="IPR010982">
    <property type="entry name" value="Lambda_DNA-bd_dom_sf"/>
</dbReference>
<dbReference type="Gene3D" id="1.25.40.10">
    <property type="entry name" value="Tetratricopeptide repeat domain"/>
    <property type="match status" value="1"/>
</dbReference>
<evidence type="ECO:0000313" key="3">
    <source>
        <dbReference type="EMBL" id="QUI24817.1"/>
    </source>
</evidence>
<evidence type="ECO:0000256" key="1">
    <source>
        <dbReference type="ARBA" id="ARBA00023125"/>
    </source>
</evidence>
<protein>
    <submittedName>
        <fullName evidence="3">Helix-turn-helix transcriptional regulator</fullName>
    </submittedName>
</protein>
<dbReference type="EMBL" id="CP058649">
    <property type="protein sequence ID" value="QUI24817.1"/>
    <property type="molecule type" value="Genomic_DNA"/>
</dbReference>
<name>A0A8J8MNT5_9FIRM</name>
<dbReference type="InterPro" id="IPR011990">
    <property type="entry name" value="TPR-like_helical_dom_sf"/>
</dbReference>
<sequence length="370" mass="41954">MKDINIATTIMERRKEKGITQDQLAEYIGVSKSSVSKWETGQSYPDITFLPMLATFFNISIDELMNYSPQMTISDINTLYHHLAKAFSHRPFDDVLLECQQVIKKYYSCFPLLLQMATLLLNHQMLASNENVQKDILQQIIDLCQRIKSESDDIWLAKQANSIEAVCYMFLQEPDTILDLLSGALKPDQSDAIILANAYQMAGQPPKAKEVIQISIYQHLMNMLGAFPSFLLLYADDNKKFDEILKRGIIILDGFKIESLNPNIALQIYHAAAHGYMTQNEHKKALNMLSIYADVCTKLFPVTHHGDAFFDAIDDWFLTFDLGVVVPRDEKVVKESILTDITTNPAFAPLAKDLTYMNIVNTLKKKLGGI</sequence>
<feature type="domain" description="HTH cro/C1-type" evidence="2">
    <location>
        <begin position="10"/>
        <end position="64"/>
    </location>
</feature>
<accession>A0A8J8MNT5</accession>
<keyword evidence="1" id="KW-0238">DNA-binding</keyword>